<organism evidence="2">
    <name type="scientific">Eutreptiella gymnastica</name>
    <dbReference type="NCBI Taxonomy" id="73025"/>
    <lineage>
        <taxon>Eukaryota</taxon>
        <taxon>Discoba</taxon>
        <taxon>Euglenozoa</taxon>
        <taxon>Euglenida</taxon>
        <taxon>Spirocuta</taxon>
        <taxon>Euglenophyceae</taxon>
        <taxon>Eutreptiales</taxon>
        <taxon>Eutreptiaceae</taxon>
        <taxon>Eutreptiella</taxon>
    </lineage>
</organism>
<protein>
    <submittedName>
        <fullName evidence="2">Uncharacterized protein</fullName>
    </submittedName>
</protein>
<proteinExistence type="predicted"/>
<sequence>MGGEQRDGVGSTAASFSDSTVPPLISIPGIRLLVDGAQRFVCCLVDHIRRPSGFWSVERRRSTEAAAEPNPCLRKLAGLGLGLGCTVPWREDQSVNGLIG</sequence>
<feature type="region of interest" description="Disordered" evidence="1">
    <location>
        <begin position="1"/>
        <end position="23"/>
    </location>
</feature>
<name>A0A7S4GLA7_9EUGL</name>
<evidence type="ECO:0000256" key="1">
    <source>
        <dbReference type="SAM" id="MobiDB-lite"/>
    </source>
</evidence>
<dbReference type="EMBL" id="HBJA01149255">
    <property type="protein sequence ID" value="CAE0840339.1"/>
    <property type="molecule type" value="Transcribed_RNA"/>
</dbReference>
<dbReference type="AlphaFoldDB" id="A0A7S4GLA7"/>
<accession>A0A7S4GLA7</accession>
<gene>
    <name evidence="2" type="ORF">EGYM00163_LOCUS51294</name>
</gene>
<evidence type="ECO:0000313" key="2">
    <source>
        <dbReference type="EMBL" id="CAE0840339.1"/>
    </source>
</evidence>
<reference evidence="2" key="1">
    <citation type="submission" date="2021-01" db="EMBL/GenBank/DDBJ databases">
        <authorList>
            <person name="Corre E."/>
            <person name="Pelletier E."/>
            <person name="Niang G."/>
            <person name="Scheremetjew M."/>
            <person name="Finn R."/>
            <person name="Kale V."/>
            <person name="Holt S."/>
            <person name="Cochrane G."/>
            <person name="Meng A."/>
            <person name="Brown T."/>
            <person name="Cohen L."/>
        </authorList>
    </citation>
    <scope>NUCLEOTIDE SEQUENCE</scope>
    <source>
        <strain evidence="2">CCMP1594</strain>
    </source>
</reference>